<protein>
    <submittedName>
        <fullName evidence="2">Uncharacterized protein</fullName>
    </submittedName>
</protein>
<evidence type="ECO:0000313" key="2">
    <source>
        <dbReference type="EMBL" id="KPA35160.1"/>
    </source>
</evidence>
<proteinExistence type="predicted"/>
<keyword evidence="3" id="KW-1185">Reference proteome</keyword>
<evidence type="ECO:0000313" key="3">
    <source>
        <dbReference type="Proteomes" id="UP000037904"/>
    </source>
</evidence>
<gene>
    <name evidence="2" type="ORF">FLAG1_12172</name>
</gene>
<comment type="caution">
    <text evidence="2">The sequence shown here is derived from an EMBL/GenBank/DDBJ whole genome shotgun (WGS) entry which is preliminary data.</text>
</comment>
<reference evidence="2 3" key="1">
    <citation type="submission" date="2015-04" db="EMBL/GenBank/DDBJ databases">
        <title>The draft genome sequence of Fusarium langsethiae, a T-2/HT-2 mycotoxin producer.</title>
        <authorList>
            <person name="Lysoe E."/>
            <person name="Divon H.H."/>
            <person name="Terzi V."/>
            <person name="Orru L."/>
            <person name="Lamontanara A."/>
            <person name="Kolseth A.-K."/>
            <person name="Frandsen R.J."/>
            <person name="Nielsen K."/>
            <person name="Thrane U."/>
        </authorList>
    </citation>
    <scope>NUCLEOTIDE SEQUENCE [LARGE SCALE GENOMIC DNA]</scope>
    <source>
        <strain evidence="2 3">Fl201059</strain>
    </source>
</reference>
<sequence length="403" mass="45171">METKNNFSLHRKPHRIITPPERKTLPSPPASGERDQAPAASTVTPISTTTTTSFSPSFSSSTADELPQSLLNLKRRLEGTQHHSSLATVKLTNKDYERCYDKILATFRRFDYLSQKELLIIRMPSVAHDNFIWSLGIAIHEKLRDLGRQNEQVLSFTNRISNMASGKRSLRENGIKIKERMPDAQFAYKGAKCPGVVIEVALTQNGKRLAKIAQEYIYYSNAAIQVVICVNLNSGKDSTISVWKPGRATIPDTDEVELVYDEVVKREAFRIADGSPVNKGALTLHLHDFATEKFRQGIPNLSFSIPYSDMAKMLNDAEEYDHDLNAESEEEQTTSWGKKRPPASDSGAEEMTEQDKERLEDEATAAMDKLDARDETYEGDAKGKKEERPAKKRAQSARNCASS</sequence>
<name>A0A0M9ELI0_FUSLA</name>
<feature type="compositionally biased region" description="Low complexity" evidence="1">
    <location>
        <begin position="41"/>
        <end position="62"/>
    </location>
</feature>
<feature type="region of interest" description="Disordered" evidence="1">
    <location>
        <begin position="1"/>
        <end position="63"/>
    </location>
</feature>
<accession>A0A0M9ELI0</accession>
<feature type="compositionally biased region" description="Basic and acidic residues" evidence="1">
    <location>
        <begin position="368"/>
        <end position="389"/>
    </location>
</feature>
<evidence type="ECO:0000256" key="1">
    <source>
        <dbReference type="SAM" id="MobiDB-lite"/>
    </source>
</evidence>
<organism evidence="2 3">
    <name type="scientific">Fusarium langsethiae</name>
    <dbReference type="NCBI Taxonomy" id="179993"/>
    <lineage>
        <taxon>Eukaryota</taxon>
        <taxon>Fungi</taxon>
        <taxon>Dikarya</taxon>
        <taxon>Ascomycota</taxon>
        <taxon>Pezizomycotina</taxon>
        <taxon>Sordariomycetes</taxon>
        <taxon>Hypocreomycetidae</taxon>
        <taxon>Hypocreales</taxon>
        <taxon>Nectriaceae</taxon>
        <taxon>Fusarium</taxon>
    </lineage>
</organism>
<dbReference type="Proteomes" id="UP000037904">
    <property type="component" value="Unassembled WGS sequence"/>
</dbReference>
<feature type="region of interest" description="Disordered" evidence="1">
    <location>
        <begin position="326"/>
        <end position="403"/>
    </location>
</feature>
<dbReference type="EMBL" id="JXCE01001484">
    <property type="protein sequence ID" value="KPA35160.1"/>
    <property type="molecule type" value="Genomic_DNA"/>
</dbReference>
<dbReference type="AlphaFoldDB" id="A0A0M9ELI0"/>